<dbReference type="InParanoid" id="G0VCY0"/>
<proteinExistence type="predicted"/>
<keyword evidence="4" id="KW-1185">Reference proteome</keyword>
<dbReference type="Pfam" id="PF22669">
    <property type="entry name" value="Exo_endo_phos2"/>
    <property type="match status" value="1"/>
</dbReference>
<feature type="domain" description="Inositol polyphosphate-related phosphatase" evidence="2">
    <location>
        <begin position="4"/>
        <end position="322"/>
    </location>
</feature>
<sequence length="378" mass="43642">MTDSNWKVSITTFNCEKEFPVDPSLENVRSLIIKRLLFKHRHEVKDIYVFGFQELAPIWEGSFPSIMNSYTDTLYQSIASVLQTLFPADEFKLIGSETVGAIAMLVIGHASVTVNEVLKNKVRCGMLDSSLKGGIGMCCTLQKNGGVNGTFTFICSHLTANEGEKNIIRRREDFQSIMDSCDTQFGDYKDYHVFFFGDLNYRVKGWNHLNNTDYSNEETINELLGNYEEFYHSKQSYDTYKNFIEARINFPPTYKYLRGSYKYNTKRIPSWCDRILYRAPNFKEDIDKLTEVYTSVDRIPELQFTDHQPVMLVINLPQLSETRLISLEQGPIVSNLQPNTLGDAVDIIIGYAGWLQHLKVHYLLVGLFLLYLLYIFFI</sequence>
<dbReference type="RefSeq" id="XP_003675706.1">
    <property type="nucleotide sequence ID" value="XM_003675658.1"/>
</dbReference>
<dbReference type="HOGENOM" id="CLU_025224_2_0_1"/>
<dbReference type="Gene3D" id="3.60.10.10">
    <property type="entry name" value="Endonuclease/exonuclease/phosphatase"/>
    <property type="match status" value="1"/>
</dbReference>
<evidence type="ECO:0000256" key="1">
    <source>
        <dbReference type="SAM" id="Phobius"/>
    </source>
</evidence>
<dbReference type="STRING" id="1064592.G0VCY0"/>
<dbReference type="PANTHER" id="PTHR11200">
    <property type="entry name" value="INOSITOL 5-PHOSPHATASE"/>
    <property type="match status" value="1"/>
</dbReference>
<dbReference type="InterPro" id="IPR046985">
    <property type="entry name" value="IP5"/>
</dbReference>
<organism evidence="3 4">
    <name type="scientific">Naumovozyma castellii</name>
    <name type="common">Yeast</name>
    <name type="synonym">Saccharomyces castellii</name>
    <dbReference type="NCBI Taxonomy" id="27288"/>
    <lineage>
        <taxon>Eukaryota</taxon>
        <taxon>Fungi</taxon>
        <taxon>Dikarya</taxon>
        <taxon>Ascomycota</taxon>
        <taxon>Saccharomycotina</taxon>
        <taxon>Saccharomycetes</taxon>
        <taxon>Saccharomycetales</taxon>
        <taxon>Saccharomycetaceae</taxon>
        <taxon>Naumovozyma</taxon>
    </lineage>
</organism>
<dbReference type="SUPFAM" id="SSF56219">
    <property type="entry name" value="DNase I-like"/>
    <property type="match status" value="1"/>
</dbReference>
<dbReference type="InterPro" id="IPR000300">
    <property type="entry name" value="IPPc"/>
</dbReference>
<dbReference type="GeneID" id="96902923"/>
<evidence type="ECO:0000259" key="2">
    <source>
        <dbReference type="SMART" id="SM00128"/>
    </source>
</evidence>
<dbReference type="Proteomes" id="UP000001640">
    <property type="component" value="Chromosome 3"/>
</dbReference>
<dbReference type="OrthoDB" id="62798at2759"/>
<feature type="transmembrane region" description="Helical" evidence="1">
    <location>
        <begin position="360"/>
        <end position="377"/>
    </location>
</feature>
<keyword evidence="1" id="KW-0472">Membrane</keyword>
<evidence type="ECO:0000313" key="4">
    <source>
        <dbReference type="Proteomes" id="UP000001640"/>
    </source>
</evidence>
<reference key="2">
    <citation type="submission" date="2011-08" db="EMBL/GenBank/DDBJ databases">
        <title>Genome sequence of Naumovozyma castellii.</title>
        <authorList>
            <person name="Gordon J.L."/>
            <person name="Armisen D."/>
            <person name="Proux-Wera E."/>
            <person name="OhEigeartaigh S.S."/>
            <person name="Byrne K.P."/>
            <person name="Wolfe K.H."/>
        </authorList>
    </citation>
    <scope>NUCLEOTIDE SEQUENCE</scope>
    <source>
        <strain>Type strain:CBS 4309</strain>
    </source>
</reference>
<dbReference type="AlphaFoldDB" id="G0VCY0"/>
<reference evidence="3 4" key="1">
    <citation type="journal article" date="2011" name="Proc. Natl. Acad. Sci. U.S.A.">
        <title>Evolutionary erosion of yeast sex chromosomes by mating-type switching accidents.</title>
        <authorList>
            <person name="Gordon J.L."/>
            <person name="Armisen D."/>
            <person name="Proux-Wera E."/>
            <person name="Oheigeartaigh S.S."/>
            <person name="Byrne K.P."/>
            <person name="Wolfe K.H."/>
        </authorList>
    </citation>
    <scope>NUCLEOTIDE SEQUENCE [LARGE SCALE GENOMIC DNA]</scope>
    <source>
        <strain evidence="4">ATCC 76901 / BCRC 22586 / CBS 4309 / NBRC 1992 / NRRL Y-12630</strain>
    </source>
</reference>
<dbReference type="KEGG" id="ncs:NCAS_0C03510"/>
<gene>
    <name evidence="3" type="primary">NCAS0C03510</name>
    <name evidence="3" type="ordered locus">NCAS_0C03510</name>
</gene>
<dbReference type="PANTHER" id="PTHR11200:SF275">
    <property type="entry name" value="LD06095P"/>
    <property type="match status" value="1"/>
</dbReference>
<dbReference type="EMBL" id="HE576754">
    <property type="protein sequence ID" value="CCC69341.1"/>
    <property type="molecule type" value="Genomic_DNA"/>
</dbReference>
<keyword evidence="1" id="KW-1133">Transmembrane helix</keyword>
<dbReference type="InterPro" id="IPR036691">
    <property type="entry name" value="Endo/exonu/phosph_ase_sf"/>
</dbReference>
<dbReference type="GO" id="GO:0004439">
    <property type="term" value="F:phosphatidylinositol-4,5-bisphosphate 5-phosphatase activity"/>
    <property type="evidence" value="ECO:0007669"/>
    <property type="project" value="EnsemblFungi"/>
</dbReference>
<dbReference type="OMA" id="HRYPGWT"/>
<evidence type="ECO:0000313" key="3">
    <source>
        <dbReference type="EMBL" id="CCC69341.1"/>
    </source>
</evidence>
<dbReference type="SMART" id="SM00128">
    <property type="entry name" value="IPPc"/>
    <property type="match status" value="1"/>
</dbReference>
<accession>G0VCY0</accession>
<dbReference type="eggNOG" id="KOG0565">
    <property type="taxonomic scope" value="Eukaryota"/>
</dbReference>
<keyword evidence="1" id="KW-0812">Transmembrane</keyword>
<dbReference type="GO" id="GO:0046856">
    <property type="term" value="P:phosphatidylinositol dephosphorylation"/>
    <property type="evidence" value="ECO:0007669"/>
    <property type="project" value="EnsemblFungi"/>
</dbReference>
<dbReference type="FunCoup" id="G0VCY0">
    <property type="interactions" value="115"/>
</dbReference>
<protein>
    <recommendedName>
        <fullName evidence="2">Inositol polyphosphate-related phosphatase domain-containing protein</fullName>
    </recommendedName>
</protein>
<dbReference type="GO" id="GO:0005783">
    <property type="term" value="C:endoplasmic reticulum"/>
    <property type="evidence" value="ECO:0007669"/>
    <property type="project" value="EnsemblFungi"/>
</dbReference>
<name>G0VCY0_NAUCA</name>